<proteinExistence type="predicted"/>
<protein>
    <submittedName>
        <fullName evidence="1">Dissimilatory sulfite reductase (Desulfoviridin) alpha/beta subunit</fullName>
    </submittedName>
</protein>
<gene>
    <name evidence="1" type="ORF">HNQ43_001466</name>
</gene>
<organism evidence="1 2">
    <name type="scientific">Faecalicoccus acidiformans</name>
    <dbReference type="NCBI Taxonomy" id="915173"/>
    <lineage>
        <taxon>Bacteria</taxon>
        <taxon>Bacillati</taxon>
        <taxon>Bacillota</taxon>
        <taxon>Erysipelotrichia</taxon>
        <taxon>Erysipelotrichales</taxon>
        <taxon>Erysipelotrichaceae</taxon>
        <taxon>Faecalicoccus</taxon>
    </lineage>
</organism>
<dbReference type="AlphaFoldDB" id="A0A7W8FX93"/>
<comment type="caution">
    <text evidence="1">The sequence shown here is derived from an EMBL/GenBank/DDBJ whole genome shotgun (WGS) entry which is preliminary data.</text>
</comment>
<reference evidence="1 2" key="1">
    <citation type="submission" date="2020-08" db="EMBL/GenBank/DDBJ databases">
        <title>Genomic Encyclopedia of Type Strains, Phase IV (KMG-IV): sequencing the most valuable type-strain genomes for metagenomic binning, comparative biology and taxonomic classification.</title>
        <authorList>
            <person name="Goeker M."/>
        </authorList>
    </citation>
    <scope>NUCLEOTIDE SEQUENCE [LARGE SCALE GENOMIC DNA]</scope>
    <source>
        <strain evidence="1 2">DSM 26963</strain>
    </source>
</reference>
<dbReference type="EMBL" id="JACHHD010000015">
    <property type="protein sequence ID" value="MBB5185409.1"/>
    <property type="molecule type" value="Genomic_DNA"/>
</dbReference>
<accession>A0A7W8FX93</accession>
<name>A0A7W8FX93_9FIRM</name>
<dbReference type="Proteomes" id="UP000521313">
    <property type="component" value="Unassembled WGS sequence"/>
</dbReference>
<dbReference type="RefSeq" id="WP_183376343.1">
    <property type="nucleotide sequence ID" value="NZ_JACHHD010000015.1"/>
</dbReference>
<evidence type="ECO:0000313" key="2">
    <source>
        <dbReference type="Proteomes" id="UP000521313"/>
    </source>
</evidence>
<evidence type="ECO:0000313" key="1">
    <source>
        <dbReference type="EMBL" id="MBB5185409.1"/>
    </source>
</evidence>
<sequence>MKEKRNLDIRNKLKETEIYLWEVADKLGISETHFVRKMRYELPEEEKEKILSIIDEIVRERR</sequence>